<comment type="caution">
    <text evidence="1">The sequence shown here is derived from an EMBL/GenBank/DDBJ whole genome shotgun (WGS) entry which is preliminary data.</text>
</comment>
<evidence type="ECO:0000313" key="2">
    <source>
        <dbReference type="Proteomes" id="UP001596052"/>
    </source>
</evidence>
<proteinExistence type="predicted"/>
<name>A0ABW0KP56_9BACT</name>
<keyword evidence="2" id="KW-1185">Reference proteome</keyword>
<dbReference type="RefSeq" id="WP_377165056.1">
    <property type="nucleotide sequence ID" value="NZ_JBHSMQ010000002.1"/>
</dbReference>
<organism evidence="1 2">
    <name type="scientific">Prosthecobacter fluviatilis</name>
    <dbReference type="NCBI Taxonomy" id="445931"/>
    <lineage>
        <taxon>Bacteria</taxon>
        <taxon>Pseudomonadati</taxon>
        <taxon>Verrucomicrobiota</taxon>
        <taxon>Verrucomicrobiia</taxon>
        <taxon>Verrucomicrobiales</taxon>
        <taxon>Verrucomicrobiaceae</taxon>
        <taxon>Prosthecobacter</taxon>
    </lineage>
</organism>
<protein>
    <submittedName>
        <fullName evidence="1">Uncharacterized protein</fullName>
    </submittedName>
</protein>
<evidence type="ECO:0000313" key="1">
    <source>
        <dbReference type="EMBL" id="MFC5454706.1"/>
    </source>
</evidence>
<accession>A0ABW0KP56</accession>
<dbReference type="EMBL" id="JBHSMQ010000002">
    <property type="protein sequence ID" value="MFC5454706.1"/>
    <property type="molecule type" value="Genomic_DNA"/>
</dbReference>
<reference evidence="2" key="1">
    <citation type="journal article" date="2019" name="Int. J. Syst. Evol. Microbiol.">
        <title>The Global Catalogue of Microorganisms (GCM) 10K type strain sequencing project: providing services to taxonomists for standard genome sequencing and annotation.</title>
        <authorList>
            <consortium name="The Broad Institute Genomics Platform"/>
            <consortium name="The Broad Institute Genome Sequencing Center for Infectious Disease"/>
            <person name="Wu L."/>
            <person name="Ma J."/>
        </authorList>
    </citation>
    <scope>NUCLEOTIDE SEQUENCE [LARGE SCALE GENOMIC DNA]</scope>
    <source>
        <strain evidence="2">CGMCC 4.1469</strain>
    </source>
</reference>
<gene>
    <name evidence="1" type="ORF">ACFQDI_07580</name>
</gene>
<dbReference type="Proteomes" id="UP001596052">
    <property type="component" value="Unassembled WGS sequence"/>
</dbReference>
<sequence>MSIRKSLLCAVIFIAGLAFGQFISRPMYDRNGESRENLVRLKCLHGLAEDFRRAHERWPQSLPELQSWCQEDELRRIMFDRSSNVSAKGMTFVSWKLLKDPQSGLFSGFTSGKQETLRCEYQMDAEGRATLIK</sequence>